<accession>A0AA41YZG5</accession>
<dbReference type="RefSeq" id="WP_282586313.1">
    <property type="nucleotide sequence ID" value="NZ_JAMOIM010000012.1"/>
</dbReference>
<sequence length="84" mass="8868">MKTLGFVAAAALVAPLVFAGPSQARTAFQDFAQGRGVYVSSKDHPPGGLQDTAETFGALPPSSPYFYDRRGDVPPPYGYEAPGY</sequence>
<dbReference type="Proteomes" id="UP001165667">
    <property type="component" value="Unassembled WGS sequence"/>
</dbReference>
<name>A0AA41YZG5_9HYPH</name>
<dbReference type="AlphaFoldDB" id="A0AA41YZG5"/>
<keyword evidence="3" id="KW-1185">Reference proteome</keyword>
<reference evidence="2" key="1">
    <citation type="submission" date="2022-05" db="EMBL/GenBank/DDBJ databases">
        <authorList>
            <person name="Pankratov T."/>
        </authorList>
    </citation>
    <scope>NUCLEOTIDE SEQUENCE</scope>
    <source>
        <strain evidence="2">BP6-180914</strain>
    </source>
</reference>
<feature type="signal peptide" evidence="1">
    <location>
        <begin position="1"/>
        <end position="19"/>
    </location>
</feature>
<protein>
    <submittedName>
        <fullName evidence="2">Uncharacterized protein</fullName>
    </submittedName>
</protein>
<evidence type="ECO:0000313" key="2">
    <source>
        <dbReference type="EMBL" id="MCW6509943.1"/>
    </source>
</evidence>
<organism evidence="2 3">
    <name type="scientific">Lichenifustis flavocetrariae</name>
    <dbReference type="NCBI Taxonomy" id="2949735"/>
    <lineage>
        <taxon>Bacteria</taxon>
        <taxon>Pseudomonadati</taxon>
        <taxon>Pseudomonadota</taxon>
        <taxon>Alphaproteobacteria</taxon>
        <taxon>Hyphomicrobiales</taxon>
        <taxon>Lichenihabitantaceae</taxon>
        <taxon>Lichenifustis</taxon>
    </lineage>
</organism>
<gene>
    <name evidence="2" type="ORF">M8523_18140</name>
</gene>
<dbReference type="EMBL" id="JAMOIM010000012">
    <property type="protein sequence ID" value="MCW6509943.1"/>
    <property type="molecule type" value="Genomic_DNA"/>
</dbReference>
<comment type="caution">
    <text evidence="2">The sequence shown here is derived from an EMBL/GenBank/DDBJ whole genome shotgun (WGS) entry which is preliminary data.</text>
</comment>
<evidence type="ECO:0000313" key="3">
    <source>
        <dbReference type="Proteomes" id="UP001165667"/>
    </source>
</evidence>
<evidence type="ECO:0000256" key="1">
    <source>
        <dbReference type="SAM" id="SignalP"/>
    </source>
</evidence>
<keyword evidence="1" id="KW-0732">Signal</keyword>
<feature type="chain" id="PRO_5041226842" evidence="1">
    <location>
        <begin position="20"/>
        <end position="84"/>
    </location>
</feature>
<proteinExistence type="predicted"/>